<proteinExistence type="inferred from homology"/>
<keyword evidence="9" id="KW-1185">Reference proteome</keyword>
<comment type="subcellular location">
    <subcellularLocation>
        <location evidence="1 6">Cell membrane</location>
        <topology evidence="1 6">Multi-pass membrane protein</topology>
    </subcellularLocation>
</comment>
<dbReference type="Pfam" id="PF09335">
    <property type="entry name" value="VTT_dom"/>
    <property type="match status" value="1"/>
</dbReference>
<keyword evidence="3 6" id="KW-0812">Transmembrane</keyword>
<protein>
    <recommendedName>
        <fullName evidence="6">TVP38/TMEM64 family membrane protein</fullName>
    </recommendedName>
</protein>
<accession>A0ABS4EY85</accession>
<sequence length="223" mass="25113">MSRSNNISKIKFYIFLVLVAVCLFILVKNLEFIKNLDFEKVSKFIKEKGAFSSSVYMGIFVLKPFFVVIPTNLIAIVGGTLFGPIKGFLLTMVGFFISGTIAFYTSRLLGRDFVEGIIGNRFIKLDKNIEKNGFRILFLLRLPPILPFDPLSYACGFTKIKYKDFILASLLGVIPETICYSILGRSFSNPFSIQFLIPIAVLIIGVISSKYLINQKKNSRTES</sequence>
<evidence type="ECO:0000259" key="7">
    <source>
        <dbReference type="Pfam" id="PF09335"/>
    </source>
</evidence>
<keyword evidence="5 6" id="KW-0472">Membrane</keyword>
<feature type="transmembrane region" description="Helical" evidence="6">
    <location>
        <begin position="54"/>
        <end position="82"/>
    </location>
</feature>
<name>A0ABS4EY85_9CLOT</name>
<evidence type="ECO:0000256" key="3">
    <source>
        <dbReference type="ARBA" id="ARBA00022692"/>
    </source>
</evidence>
<evidence type="ECO:0000256" key="2">
    <source>
        <dbReference type="ARBA" id="ARBA00022475"/>
    </source>
</evidence>
<feature type="transmembrane region" description="Helical" evidence="6">
    <location>
        <begin position="88"/>
        <end position="105"/>
    </location>
</feature>
<evidence type="ECO:0000256" key="1">
    <source>
        <dbReference type="ARBA" id="ARBA00004651"/>
    </source>
</evidence>
<evidence type="ECO:0000256" key="4">
    <source>
        <dbReference type="ARBA" id="ARBA00022989"/>
    </source>
</evidence>
<keyword evidence="2 6" id="KW-1003">Cell membrane</keyword>
<feature type="transmembrane region" description="Helical" evidence="6">
    <location>
        <begin position="165"/>
        <end position="183"/>
    </location>
</feature>
<feature type="transmembrane region" description="Helical" evidence="6">
    <location>
        <begin position="12"/>
        <end position="33"/>
    </location>
</feature>
<feature type="domain" description="VTT" evidence="7">
    <location>
        <begin position="69"/>
        <end position="185"/>
    </location>
</feature>
<dbReference type="InterPro" id="IPR032816">
    <property type="entry name" value="VTT_dom"/>
</dbReference>
<comment type="caution">
    <text evidence="8">The sequence shown here is derived from an EMBL/GenBank/DDBJ whole genome shotgun (WGS) entry which is preliminary data.</text>
</comment>
<keyword evidence="4 6" id="KW-1133">Transmembrane helix</keyword>
<feature type="transmembrane region" description="Helical" evidence="6">
    <location>
        <begin position="195"/>
        <end position="213"/>
    </location>
</feature>
<dbReference type="InterPro" id="IPR015414">
    <property type="entry name" value="TMEM64"/>
</dbReference>
<organism evidence="8 9">
    <name type="scientific">Clostridium moniliforme</name>
    <dbReference type="NCBI Taxonomy" id="39489"/>
    <lineage>
        <taxon>Bacteria</taxon>
        <taxon>Bacillati</taxon>
        <taxon>Bacillota</taxon>
        <taxon>Clostridia</taxon>
        <taxon>Eubacteriales</taxon>
        <taxon>Clostridiaceae</taxon>
        <taxon>Clostridium</taxon>
    </lineage>
</organism>
<evidence type="ECO:0000256" key="6">
    <source>
        <dbReference type="RuleBase" id="RU366058"/>
    </source>
</evidence>
<evidence type="ECO:0000256" key="5">
    <source>
        <dbReference type="ARBA" id="ARBA00023136"/>
    </source>
</evidence>
<dbReference type="Proteomes" id="UP000783390">
    <property type="component" value="Unassembled WGS sequence"/>
</dbReference>
<evidence type="ECO:0000313" key="9">
    <source>
        <dbReference type="Proteomes" id="UP000783390"/>
    </source>
</evidence>
<dbReference type="PANTHER" id="PTHR12677:SF49">
    <property type="entry name" value="TVP38_TMEM64 FAMILY MEMBRANE PROTEIN"/>
    <property type="match status" value="1"/>
</dbReference>
<dbReference type="PANTHER" id="PTHR12677">
    <property type="entry name" value="GOLGI APPARATUS MEMBRANE PROTEIN TVP38-RELATED"/>
    <property type="match status" value="1"/>
</dbReference>
<dbReference type="RefSeq" id="WP_209795670.1">
    <property type="nucleotide sequence ID" value="NZ_JAGGJZ010000001.1"/>
</dbReference>
<comment type="similarity">
    <text evidence="6">Belongs to the TVP38/TMEM64 family.</text>
</comment>
<dbReference type="EMBL" id="JAGGJZ010000001">
    <property type="protein sequence ID" value="MBP1888956.1"/>
    <property type="molecule type" value="Genomic_DNA"/>
</dbReference>
<reference evidence="8 9" key="1">
    <citation type="submission" date="2021-03" db="EMBL/GenBank/DDBJ databases">
        <title>Genomic Encyclopedia of Type Strains, Phase IV (KMG-IV): sequencing the most valuable type-strain genomes for metagenomic binning, comparative biology and taxonomic classification.</title>
        <authorList>
            <person name="Goeker M."/>
        </authorList>
    </citation>
    <scope>NUCLEOTIDE SEQUENCE [LARGE SCALE GENOMIC DNA]</scope>
    <source>
        <strain evidence="8 9">DSM 3984</strain>
    </source>
</reference>
<gene>
    <name evidence="8" type="ORF">J2Z53_000535</name>
</gene>
<evidence type="ECO:0000313" key="8">
    <source>
        <dbReference type="EMBL" id="MBP1888956.1"/>
    </source>
</evidence>